<organism evidence="7 8">
    <name type="scientific">Prochlorococcus marinus str. PAC1</name>
    <dbReference type="NCBI Taxonomy" id="59924"/>
    <lineage>
        <taxon>Bacteria</taxon>
        <taxon>Bacillati</taxon>
        <taxon>Cyanobacteriota</taxon>
        <taxon>Cyanophyceae</taxon>
        <taxon>Synechococcales</taxon>
        <taxon>Prochlorococcaceae</taxon>
        <taxon>Prochlorococcus</taxon>
    </lineage>
</organism>
<dbReference type="Pfam" id="PF00348">
    <property type="entry name" value="polyprenyl_synt"/>
    <property type="match status" value="1"/>
</dbReference>
<dbReference type="PANTHER" id="PTHR12001:SF69">
    <property type="entry name" value="ALL TRANS-POLYPRENYL-DIPHOSPHATE SYNTHASE PDSS1"/>
    <property type="match status" value="1"/>
</dbReference>
<evidence type="ECO:0000256" key="1">
    <source>
        <dbReference type="ARBA" id="ARBA00001946"/>
    </source>
</evidence>
<dbReference type="Proteomes" id="UP000030392">
    <property type="component" value="Unassembled WGS sequence"/>
</dbReference>
<evidence type="ECO:0000256" key="2">
    <source>
        <dbReference type="ARBA" id="ARBA00006706"/>
    </source>
</evidence>
<dbReference type="PANTHER" id="PTHR12001">
    <property type="entry name" value="GERANYLGERANYL PYROPHOSPHATE SYNTHASE"/>
    <property type="match status" value="1"/>
</dbReference>
<keyword evidence="4" id="KW-0479">Metal-binding</keyword>
<dbReference type="Gene3D" id="1.10.600.10">
    <property type="entry name" value="Farnesyl Diphosphate Synthase"/>
    <property type="match status" value="1"/>
</dbReference>
<dbReference type="GO" id="GO:0046872">
    <property type="term" value="F:metal ion binding"/>
    <property type="evidence" value="ECO:0007669"/>
    <property type="project" value="UniProtKB-KW"/>
</dbReference>
<proteinExistence type="inferred from homology"/>
<evidence type="ECO:0000313" key="8">
    <source>
        <dbReference type="Proteomes" id="UP000030392"/>
    </source>
</evidence>
<keyword evidence="5" id="KW-0460">Magnesium</keyword>
<dbReference type="SFLD" id="SFLDS00005">
    <property type="entry name" value="Isoprenoid_Synthase_Type_I"/>
    <property type="match status" value="1"/>
</dbReference>
<comment type="cofactor">
    <cofactor evidence="1">
        <name>Mg(2+)</name>
        <dbReference type="ChEBI" id="CHEBI:18420"/>
    </cofactor>
</comment>
<keyword evidence="3 6" id="KW-0808">Transferase</keyword>
<comment type="similarity">
    <text evidence="2 6">Belongs to the FPP/GGPP synthase family.</text>
</comment>
<dbReference type="InterPro" id="IPR000092">
    <property type="entry name" value="Polyprenyl_synt"/>
</dbReference>
<evidence type="ECO:0000256" key="3">
    <source>
        <dbReference type="ARBA" id="ARBA00022679"/>
    </source>
</evidence>
<sequence>MTTATEILQPVELDLEALLLDLRSLIGAGHPILQAAAEHLFSAGGKRLRPGIVLLISRALTSEKELPLKHRKLAQITEMIHTASLVHDDVVDEADTRRGVETVHSRFDPRIAVLAGDFLFAQASWHLANLENLEVVKLLSRVIMDLAEGEIKQGLNRFDSSQSFESYLEKSYCKTASLIANSSKAIGVLSNVDQESLNSLYFFGRQLGLAFQVVDDILDFTGNDEQLGKPAASDLQSGYLTAPVFYALEENPRLSELINGKFSQKDDLDQALSLVRDSSAIKKSRELAEQFASESKDSISWLPDSPSKKALLELPEFVISRLY</sequence>
<dbReference type="SUPFAM" id="SSF48576">
    <property type="entry name" value="Terpenoid synthases"/>
    <property type="match status" value="1"/>
</dbReference>
<gene>
    <name evidence="7" type="ORF">EV03_1840</name>
</gene>
<dbReference type="InterPro" id="IPR008949">
    <property type="entry name" value="Isoprenoid_synthase_dom_sf"/>
</dbReference>
<comment type="caution">
    <text evidence="7">The sequence shown here is derived from an EMBL/GenBank/DDBJ whole genome shotgun (WGS) entry which is preliminary data.</text>
</comment>
<reference evidence="8" key="1">
    <citation type="journal article" date="2014" name="Sci. Data">
        <title>Genomes of diverse isolates of the marine cyanobacterium Prochlorococcus.</title>
        <authorList>
            <person name="Biller S."/>
            <person name="Berube P."/>
            <person name="Thompson J."/>
            <person name="Kelly L."/>
            <person name="Roggensack S."/>
            <person name="Awad L."/>
            <person name="Roache-Johnson K."/>
            <person name="Ding H."/>
            <person name="Giovannoni S.J."/>
            <person name="Moore L.R."/>
            <person name="Chisholm S.W."/>
        </authorList>
    </citation>
    <scope>NUCLEOTIDE SEQUENCE [LARGE SCALE GENOMIC DNA]</scope>
    <source>
        <strain evidence="8">PAC1</strain>
    </source>
</reference>
<dbReference type="InterPro" id="IPR033749">
    <property type="entry name" value="Polyprenyl_synt_CS"/>
</dbReference>
<dbReference type="GO" id="GO:0004659">
    <property type="term" value="F:prenyltransferase activity"/>
    <property type="evidence" value="ECO:0007669"/>
    <property type="project" value="InterPro"/>
</dbReference>
<dbReference type="PROSITE" id="PS00723">
    <property type="entry name" value="POLYPRENYL_SYNTHASE_1"/>
    <property type="match status" value="1"/>
</dbReference>
<dbReference type="CDD" id="cd00685">
    <property type="entry name" value="Trans_IPPS_HT"/>
    <property type="match status" value="1"/>
</dbReference>
<evidence type="ECO:0000256" key="6">
    <source>
        <dbReference type="RuleBase" id="RU004466"/>
    </source>
</evidence>
<dbReference type="RefSeq" id="WP_036907069.1">
    <property type="nucleotide sequence ID" value="NZ_CP138967.1"/>
</dbReference>
<dbReference type="EMBL" id="JNAX01000015">
    <property type="protein sequence ID" value="KGG19457.1"/>
    <property type="molecule type" value="Genomic_DNA"/>
</dbReference>
<dbReference type="GO" id="GO:0008299">
    <property type="term" value="P:isoprenoid biosynthetic process"/>
    <property type="evidence" value="ECO:0007669"/>
    <property type="project" value="InterPro"/>
</dbReference>
<dbReference type="PROSITE" id="PS00444">
    <property type="entry name" value="POLYPRENYL_SYNTHASE_2"/>
    <property type="match status" value="1"/>
</dbReference>
<evidence type="ECO:0000256" key="5">
    <source>
        <dbReference type="ARBA" id="ARBA00022842"/>
    </source>
</evidence>
<evidence type="ECO:0000256" key="4">
    <source>
        <dbReference type="ARBA" id="ARBA00022723"/>
    </source>
</evidence>
<dbReference type="AlphaFoldDB" id="A0A0A2C1S4"/>
<name>A0A0A2C1S4_PROMR</name>
<protein>
    <submittedName>
        <fullName evidence="7">Solanesyl diphosphate synthase</fullName>
    </submittedName>
</protein>
<dbReference type="NCBIfam" id="TIGR02749">
    <property type="entry name" value="prenyl_cyano"/>
    <property type="match status" value="1"/>
</dbReference>
<accession>A0A0A2C1S4</accession>
<evidence type="ECO:0000313" key="7">
    <source>
        <dbReference type="EMBL" id="KGG19457.1"/>
    </source>
</evidence>